<name>A0A0V0GG26_SOLCH</name>
<keyword evidence="1" id="KW-0812">Transmembrane</keyword>
<feature type="non-terminal residue" evidence="2">
    <location>
        <position position="61"/>
    </location>
</feature>
<dbReference type="EMBL" id="GEDG01042308">
    <property type="protein sequence ID" value="JAP06219.1"/>
    <property type="molecule type" value="Transcribed_RNA"/>
</dbReference>
<accession>A0A0V0GG26</accession>
<proteinExistence type="predicted"/>
<keyword evidence="1" id="KW-0472">Membrane</keyword>
<evidence type="ECO:0000313" key="2">
    <source>
        <dbReference type="EMBL" id="JAP06219.1"/>
    </source>
</evidence>
<organism evidence="2">
    <name type="scientific">Solanum chacoense</name>
    <name type="common">Chaco potato</name>
    <dbReference type="NCBI Taxonomy" id="4108"/>
    <lineage>
        <taxon>Eukaryota</taxon>
        <taxon>Viridiplantae</taxon>
        <taxon>Streptophyta</taxon>
        <taxon>Embryophyta</taxon>
        <taxon>Tracheophyta</taxon>
        <taxon>Spermatophyta</taxon>
        <taxon>Magnoliopsida</taxon>
        <taxon>eudicotyledons</taxon>
        <taxon>Gunneridae</taxon>
        <taxon>Pentapetalae</taxon>
        <taxon>asterids</taxon>
        <taxon>lamiids</taxon>
        <taxon>Solanales</taxon>
        <taxon>Solanaceae</taxon>
        <taxon>Solanoideae</taxon>
        <taxon>Solaneae</taxon>
        <taxon>Solanum</taxon>
    </lineage>
</organism>
<evidence type="ECO:0000256" key="1">
    <source>
        <dbReference type="SAM" id="Phobius"/>
    </source>
</evidence>
<feature type="transmembrane region" description="Helical" evidence="1">
    <location>
        <begin position="20"/>
        <end position="40"/>
    </location>
</feature>
<protein>
    <submittedName>
        <fullName evidence="2">Putative ovule protein</fullName>
    </submittedName>
</protein>
<reference evidence="2" key="1">
    <citation type="submission" date="2015-12" db="EMBL/GenBank/DDBJ databases">
        <title>Gene expression during late stages of embryo sac development: a critical building block for successful pollen-pistil interactions.</title>
        <authorList>
            <person name="Liu Y."/>
            <person name="Joly V."/>
            <person name="Sabar M."/>
            <person name="Matton D.P."/>
        </authorList>
    </citation>
    <scope>NUCLEOTIDE SEQUENCE</scope>
</reference>
<sequence length="61" mass="7157">MLLPFDIMSIDFCVSQLTVYALVLVLSLNFYVSQLKFFILQYLIWSRPSKDLPCFVLHVKV</sequence>
<dbReference type="AlphaFoldDB" id="A0A0V0GG26"/>
<keyword evidence="1" id="KW-1133">Transmembrane helix</keyword>